<sequence>MVVTNVQEYATALANARNTMQPWRAAFSRLTGGIEDNGKVNKILPLISAPRWRKQRCC</sequence>
<dbReference type="Proteomes" id="UP000001610">
    <property type="component" value="Unassembled WGS sequence"/>
</dbReference>
<protein>
    <submittedName>
        <fullName evidence="1">Uncharacterized protein</fullName>
    </submittedName>
</protein>
<dbReference type="AlphaFoldDB" id="G3JCY7"/>
<dbReference type="InParanoid" id="G3JCY7"/>
<name>G3JCY7_CORMM</name>
<reference evidence="1 2" key="1">
    <citation type="journal article" date="2011" name="Genome Biol.">
        <title>Genome sequence of the insect pathogenic fungus Cordyceps militaris, a valued traditional Chinese medicine.</title>
        <authorList>
            <person name="Zheng P."/>
            <person name="Xia Y."/>
            <person name="Xiao G."/>
            <person name="Xiong C."/>
            <person name="Hu X."/>
            <person name="Zhang S."/>
            <person name="Zheng H."/>
            <person name="Huang Y."/>
            <person name="Zhou Y."/>
            <person name="Wang S."/>
            <person name="Zhao G.P."/>
            <person name="Liu X."/>
            <person name="St Leger R.J."/>
            <person name="Wang C."/>
        </authorList>
    </citation>
    <scope>NUCLEOTIDE SEQUENCE [LARGE SCALE GENOMIC DNA]</scope>
    <source>
        <strain evidence="1 2">CM01</strain>
    </source>
</reference>
<dbReference type="HOGENOM" id="CLU_2979020_0_0_1"/>
<keyword evidence="2" id="KW-1185">Reference proteome</keyword>
<organism evidence="1 2">
    <name type="scientific">Cordyceps militaris (strain CM01)</name>
    <name type="common">Caterpillar fungus</name>
    <dbReference type="NCBI Taxonomy" id="983644"/>
    <lineage>
        <taxon>Eukaryota</taxon>
        <taxon>Fungi</taxon>
        <taxon>Dikarya</taxon>
        <taxon>Ascomycota</taxon>
        <taxon>Pezizomycotina</taxon>
        <taxon>Sordariomycetes</taxon>
        <taxon>Hypocreomycetidae</taxon>
        <taxon>Hypocreales</taxon>
        <taxon>Cordycipitaceae</taxon>
        <taxon>Cordyceps</taxon>
    </lineage>
</organism>
<dbReference type="KEGG" id="cmt:CCM_03888"/>
<dbReference type="GeneID" id="18165911"/>
<evidence type="ECO:0000313" key="1">
    <source>
        <dbReference type="EMBL" id="EGX92515.1"/>
    </source>
</evidence>
<gene>
    <name evidence="1" type="ORF">CCM_03888</name>
</gene>
<evidence type="ECO:0000313" key="2">
    <source>
        <dbReference type="Proteomes" id="UP000001610"/>
    </source>
</evidence>
<dbReference type="EMBL" id="JH126401">
    <property type="protein sequence ID" value="EGX92515.1"/>
    <property type="molecule type" value="Genomic_DNA"/>
</dbReference>
<proteinExistence type="predicted"/>
<dbReference type="VEuPathDB" id="FungiDB:CCM_03888"/>
<dbReference type="RefSeq" id="XP_006669099.1">
    <property type="nucleotide sequence ID" value="XM_006669036.1"/>
</dbReference>
<accession>G3JCY7</accession>